<dbReference type="Pfam" id="PF01582">
    <property type="entry name" value="TIR"/>
    <property type="match status" value="1"/>
</dbReference>
<dbReference type="InterPro" id="IPR036179">
    <property type="entry name" value="Ig-like_dom_sf"/>
</dbReference>
<keyword evidence="10" id="KW-1015">Disulfide bond</keyword>
<reference evidence="17" key="1">
    <citation type="submission" date="2020-10" db="EMBL/GenBank/DDBJ databases">
        <title>Catharus ustulatus (Swainson's thrush) genome, bCatUst1, primary haplotype v2.</title>
        <authorList>
            <person name="Delmore K."/>
            <person name="Vafadar M."/>
            <person name="Formenti G."/>
            <person name="Chow W."/>
            <person name="Pelan S."/>
            <person name="Howe K."/>
            <person name="Rhie A."/>
            <person name="Mountcastle J."/>
            <person name="Haase B."/>
            <person name="Fedrigo O."/>
            <person name="Jarvis E.D."/>
        </authorList>
    </citation>
    <scope>NUCLEOTIDE SEQUENCE [LARGE SCALE GENOMIC DNA]</scope>
</reference>
<dbReference type="SUPFAM" id="SSF48726">
    <property type="entry name" value="Immunoglobulin"/>
    <property type="match status" value="3"/>
</dbReference>
<keyword evidence="11" id="KW-0675">Receptor</keyword>
<protein>
    <submittedName>
        <fullName evidence="17">Interleukin 1 receptor accessory protein like 2</fullName>
    </submittedName>
</protein>
<proteinExistence type="inferred from homology"/>
<dbReference type="Proteomes" id="UP000694563">
    <property type="component" value="Chromosome 14"/>
</dbReference>
<dbReference type="Pfam" id="PF07679">
    <property type="entry name" value="I-set"/>
    <property type="match status" value="1"/>
</dbReference>
<dbReference type="InterPro" id="IPR000157">
    <property type="entry name" value="TIR_dom"/>
</dbReference>
<dbReference type="InterPro" id="IPR013098">
    <property type="entry name" value="Ig_I-set"/>
</dbReference>
<comment type="similarity">
    <text evidence="2">Belongs to the interleukin-1 receptor family.</text>
</comment>
<dbReference type="SMART" id="SM00409">
    <property type="entry name" value="IG"/>
    <property type="match status" value="3"/>
</dbReference>
<evidence type="ECO:0000256" key="10">
    <source>
        <dbReference type="ARBA" id="ARBA00023157"/>
    </source>
</evidence>
<evidence type="ECO:0000256" key="6">
    <source>
        <dbReference type="ARBA" id="ARBA00022801"/>
    </source>
</evidence>
<evidence type="ECO:0000256" key="3">
    <source>
        <dbReference type="ARBA" id="ARBA00022692"/>
    </source>
</evidence>
<evidence type="ECO:0000256" key="4">
    <source>
        <dbReference type="ARBA" id="ARBA00022729"/>
    </source>
</evidence>
<keyword evidence="12" id="KW-0325">Glycoprotein</keyword>
<dbReference type="Ensembl" id="ENSCUST00005028137.1">
    <property type="protein sequence ID" value="ENSCUSP00005027194.1"/>
    <property type="gene ID" value="ENSCUSG00005016779.1"/>
</dbReference>
<comment type="subcellular location">
    <subcellularLocation>
        <location evidence="1">Membrane</location>
        <topology evidence="1">Single-pass type I membrane protein</topology>
    </subcellularLocation>
</comment>
<evidence type="ECO:0000313" key="17">
    <source>
        <dbReference type="Ensembl" id="ENSCUSP00005027194.1"/>
    </source>
</evidence>
<dbReference type="PRINTS" id="PR01537">
    <property type="entry name" value="INTRLKN1R1F"/>
</dbReference>
<keyword evidence="9 14" id="KW-0472">Membrane</keyword>
<evidence type="ECO:0000256" key="2">
    <source>
        <dbReference type="ARBA" id="ARBA00009752"/>
    </source>
</evidence>
<accession>A0A8C3VDJ9</accession>
<keyword evidence="13" id="KW-0393">Immunoglobulin domain</keyword>
<name>A0A8C3VDJ9_CATUS</name>
<dbReference type="InterPro" id="IPR013783">
    <property type="entry name" value="Ig-like_fold"/>
</dbReference>
<feature type="domain" description="Ig-like" evidence="16">
    <location>
        <begin position="109"/>
        <end position="187"/>
    </location>
</feature>
<evidence type="ECO:0000256" key="13">
    <source>
        <dbReference type="ARBA" id="ARBA00023319"/>
    </source>
</evidence>
<evidence type="ECO:0000256" key="7">
    <source>
        <dbReference type="ARBA" id="ARBA00022989"/>
    </source>
</evidence>
<sequence>MALAGEPVRVKCALFYSYIRTNYSMAQSTGLRLMWYKNKGDLEEPIIFSEVRMSKDEDSIWFHSVELQDSGFYTCVLRNSTYCMKVSMSLTVAENESGLCYNSKIRYLEKSEVTKRKTISCPDIEDYKTAGQEPDVVWYKECQPKMWRSVVIQKGNTLLIQEVQEEDGGNYTCELKFEGKLIRRTVEFKVTALLTDKPPKPLFPMENQPTVIDVQLGNPLTVACKAFFGFSGESGPMIYWMKGEKFIEELEGHIREGEVRLLREHLGEKEVELTLIFDAVEEADLANYTCHVENRNGRKHASVLLRKKDLIYKIELAGGLGAILLLLILLVTIYKCYNIELMLFYRQNFGGDEAADDNKEYDAYLSYTKVDPDALDRDNNEEEQFALEILPDVLEKHYGYKLFIPDRDLIPSGTYIEDLTRCVEQSRRLIIVLTPDYVLRRGWSIFEMENRLHNMLVSGEIKVILIECTELKGKVNYHEVESLKHTIKLLSVVKWKGPKSSKLNSKFWKRLVFEMPGKKKEVVSRHQVLDSAEQGLFGDLQTVPSLAVTGTSATLVESRADLGAFQQADSVHMRHYCRGYEYDVSAATLPMASVSNHHTYCNIPLTLLNGQLPLNNAKDPQEFHRNNPLLPLSANELSFTSDIW</sequence>
<gene>
    <name evidence="17" type="primary">IL1RAPL2</name>
</gene>
<dbReference type="PROSITE" id="PS50104">
    <property type="entry name" value="TIR"/>
    <property type="match status" value="1"/>
</dbReference>
<evidence type="ECO:0000256" key="9">
    <source>
        <dbReference type="ARBA" id="ARBA00023136"/>
    </source>
</evidence>
<evidence type="ECO:0000256" key="8">
    <source>
        <dbReference type="ARBA" id="ARBA00023027"/>
    </source>
</evidence>
<evidence type="ECO:0000256" key="1">
    <source>
        <dbReference type="ARBA" id="ARBA00004479"/>
    </source>
</evidence>
<dbReference type="FunFam" id="3.40.50.10140:FF:000004">
    <property type="entry name" value="X-linked interleukin-1 receptor accessory protein-like 1"/>
    <property type="match status" value="1"/>
</dbReference>
<keyword evidence="8" id="KW-0520">NAD</keyword>
<dbReference type="InterPro" id="IPR003598">
    <property type="entry name" value="Ig_sub2"/>
</dbReference>
<keyword evidence="5" id="KW-0677">Repeat</keyword>
<evidence type="ECO:0000259" key="15">
    <source>
        <dbReference type="PROSITE" id="PS50104"/>
    </source>
</evidence>
<evidence type="ECO:0000313" key="18">
    <source>
        <dbReference type="Proteomes" id="UP000694563"/>
    </source>
</evidence>
<keyword evidence="3 14" id="KW-0812">Transmembrane</keyword>
<dbReference type="GO" id="GO:0016020">
    <property type="term" value="C:membrane"/>
    <property type="evidence" value="ECO:0007669"/>
    <property type="project" value="UniProtKB-SubCell"/>
</dbReference>
<feature type="domain" description="Ig-like" evidence="16">
    <location>
        <begin position="1"/>
        <end position="91"/>
    </location>
</feature>
<dbReference type="SMART" id="SM00408">
    <property type="entry name" value="IGc2"/>
    <property type="match status" value="2"/>
</dbReference>
<keyword evidence="7 14" id="KW-1133">Transmembrane helix</keyword>
<evidence type="ECO:0000256" key="12">
    <source>
        <dbReference type="ARBA" id="ARBA00023180"/>
    </source>
</evidence>
<dbReference type="Gene3D" id="2.60.40.10">
    <property type="entry name" value="Immunoglobulins"/>
    <property type="match status" value="3"/>
</dbReference>
<evidence type="ECO:0000259" key="16">
    <source>
        <dbReference type="PROSITE" id="PS50835"/>
    </source>
</evidence>
<dbReference type="PROSITE" id="PS50835">
    <property type="entry name" value="IG_LIKE"/>
    <property type="match status" value="3"/>
</dbReference>
<feature type="domain" description="Ig-like" evidence="16">
    <location>
        <begin position="198"/>
        <end position="306"/>
    </location>
</feature>
<evidence type="ECO:0000256" key="11">
    <source>
        <dbReference type="ARBA" id="ARBA00023170"/>
    </source>
</evidence>
<dbReference type="Pfam" id="PF00047">
    <property type="entry name" value="ig"/>
    <property type="match status" value="1"/>
</dbReference>
<dbReference type="PANTHER" id="PTHR11890:SF10">
    <property type="entry name" value="X-LINKED INTERLEUKIN-1 RECEPTOR ACCESSORY PROTEIN-LIKE 2"/>
    <property type="match status" value="1"/>
</dbReference>
<organism evidence="17 18">
    <name type="scientific">Catharus ustulatus</name>
    <name type="common">Russet-backed thrush</name>
    <name type="synonym">Hylocichla ustulatus</name>
    <dbReference type="NCBI Taxonomy" id="91951"/>
    <lineage>
        <taxon>Eukaryota</taxon>
        <taxon>Metazoa</taxon>
        <taxon>Chordata</taxon>
        <taxon>Craniata</taxon>
        <taxon>Vertebrata</taxon>
        <taxon>Euteleostomi</taxon>
        <taxon>Archelosauria</taxon>
        <taxon>Archosauria</taxon>
        <taxon>Dinosauria</taxon>
        <taxon>Saurischia</taxon>
        <taxon>Theropoda</taxon>
        <taxon>Coelurosauria</taxon>
        <taxon>Aves</taxon>
        <taxon>Neognathae</taxon>
        <taxon>Neoaves</taxon>
        <taxon>Telluraves</taxon>
        <taxon>Australaves</taxon>
        <taxon>Passeriformes</taxon>
        <taxon>Turdidae</taxon>
        <taxon>Catharus</taxon>
    </lineage>
</organism>
<dbReference type="InterPro" id="IPR035897">
    <property type="entry name" value="Toll_tir_struct_dom_sf"/>
</dbReference>
<dbReference type="InterPro" id="IPR013151">
    <property type="entry name" value="Immunoglobulin_dom"/>
</dbReference>
<dbReference type="FunFam" id="2.60.40.10:FF:000188">
    <property type="entry name" value="Interleukin-1 receptor accessory protein-like 1"/>
    <property type="match status" value="1"/>
</dbReference>
<keyword evidence="6" id="KW-0378">Hydrolase</keyword>
<keyword evidence="18" id="KW-1185">Reference proteome</keyword>
<dbReference type="GO" id="GO:0016787">
    <property type="term" value="F:hydrolase activity"/>
    <property type="evidence" value="ECO:0007669"/>
    <property type="project" value="UniProtKB-KW"/>
</dbReference>
<dbReference type="FunFam" id="2.60.40.10:FF:000284">
    <property type="entry name" value="interleukin-1 receptor accessory protein-like 1"/>
    <property type="match status" value="1"/>
</dbReference>
<dbReference type="GO" id="GO:0007165">
    <property type="term" value="P:signal transduction"/>
    <property type="evidence" value="ECO:0007669"/>
    <property type="project" value="InterPro"/>
</dbReference>
<dbReference type="Gene3D" id="3.40.50.10140">
    <property type="entry name" value="Toll/interleukin-1 receptor homology (TIR) domain"/>
    <property type="match status" value="1"/>
</dbReference>
<evidence type="ECO:0000256" key="14">
    <source>
        <dbReference type="SAM" id="Phobius"/>
    </source>
</evidence>
<feature type="transmembrane region" description="Helical" evidence="14">
    <location>
        <begin position="316"/>
        <end position="337"/>
    </location>
</feature>
<dbReference type="PANTHER" id="PTHR11890">
    <property type="entry name" value="INTERLEUKIN-1 RECEPTOR FAMILY MEMBER"/>
    <property type="match status" value="1"/>
</dbReference>
<reference evidence="17" key="2">
    <citation type="submission" date="2025-08" db="UniProtKB">
        <authorList>
            <consortium name="Ensembl"/>
        </authorList>
    </citation>
    <scope>IDENTIFICATION</scope>
</reference>
<dbReference type="InterPro" id="IPR003599">
    <property type="entry name" value="Ig_sub"/>
</dbReference>
<reference evidence="17" key="3">
    <citation type="submission" date="2025-09" db="UniProtKB">
        <authorList>
            <consortium name="Ensembl"/>
        </authorList>
    </citation>
    <scope>IDENTIFICATION</scope>
</reference>
<dbReference type="InterPro" id="IPR015621">
    <property type="entry name" value="IL-1_rcpt_fam"/>
</dbReference>
<feature type="domain" description="TIR" evidence="15">
    <location>
        <begin position="359"/>
        <end position="515"/>
    </location>
</feature>
<keyword evidence="4" id="KW-0732">Signal</keyword>
<dbReference type="SMART" id="SM00255">
    <property type="entry name" value="TIR"/>
    <property type="match status" value="1"/>
</dbReference>
<dbReference type="SUPFAM" id="SSF52200">
    <property type="entry name" value="Toll/Interleukin receptor TIR domain"/>
    <property type="match status" value="1"/>
</dbReference>
<dbReference type="AlphaFoldDB" id="A0A8C3VDJ9"/>
<evidence type="ECO:0000256" key="5">
    <source>
        <dbReference type="ARBA" id="ARBA00022737"/>
    </source>
</evidence>
<dbReference type="CDD" id="cd05757">
    <property type="entry name" value="Ig2_IL1R-like"/>
    <property type="match status" value="1"/>
</dbReference>
<dbReference type="InterPro" id="IPR007110">
    <property type="entry name" value="Ig-like_dom"/>
</dbReference>